<protein>
    <submittedName>
        <fullName evidence="4">Uncharacterized protein</fullName>
    </submittedName>
</protein>
<dbReference type="GO" id="GO:0006811">
    <property type="term" value="P:monoatomic ion transport"/>
    <property type="evidence" value="ECO:0007669"/>
    <property type="project" value="UniProtKB-KW"/>
</dbReference>
<evidence type="ECO:0000256" key="3">
    <source>
        <dbReference type="ARBA" id="ARBA00023065"/>
    </source>
</evidence>
<dbReference type="Proteomes" id="UP001558652">
    <property type="component" value="Unassembled WGS sequence"/>
</dbReference>
<dbReference type="SUPFAM" id="SSF160527">
    <property type="entry name" value="V-type ATPase subunit E-like"/>
    <property type="match status" value="1"/>
</dbReference>
<dbReference type="AlphaFoldDB" id="A0ABD0YLB0"/>
<keyword evidence="3" id="KW-0406">Ion transport</keyword>
<name>A0ABD0YLB0_9HEMI</name>
<dbReference type="Pfam" id="PF01991">
    <property type="entry name" value="vATP-synt_E"/>
    <property type="match status" value="1"/>
</dbReference>
<dbReference type="InterPro" id="IPR002842">
    <property type="entry name" value="ATPase_V1_Esu"/>
</dbReference>
<keyword evidence="5" id="KW-1185">Reference proteome</keyword>
<gene>
    <name evidence="4" type="ORF">AAG570_010947</name>
</gene>
<sequence>MLSKKKRFYLSRQVARMVAFMEQEGRERVQEIDEKTEEEYQMTVGDLIQAGRARIKAIYDKRDALEIKNRIVQKSRMIHLARLEVLRTREEMIESTVDWATDRLKQELNSNREGYKNLMHKLILQAAVLVAEPVIGVRVREVDGDLLDNSLLSRVADGFKEVTGLEERLQFEVDNRTFLQPAAIGGVIVFARRGTILVDNTFGERINRVAAYASPAIRLMLFEPSVG</sequence>
<evidence type="ECO:0000256" key="2">
    <source>
        <dbReference type="ARBA" id="ARBA00022448"/>
    </source>
</evidence>
<comment type="similarity">
    <text evidence="1">Belongs to the V-ATPase E subunit family.</text>
</comment>
<evidence type="ECO:0000256" key="1">
    <source>
        <dbReference type="ARBA" id="ARBA00005901"/>
    </source>
</evidence>
<accession>A0ABD0YLB0</accession>
<dbReference type="PANTHER" id="PTHR45715">
    <property type="entry name" value="ATPASE H+-TRANSPORTING V1 SUBUNIT E1A-RELATED"/>
    <property type="match status" value="1"/>
</dbReference>
<organism evidence="4 5">
    <name type="scientific">Ranatra chinensis</name>
    <dbReference type="NCBI Taxonomy" id="642074"/>
    <lineage>
        <taxon>Eukaryota</taxon>
        <taxon>Metazoa</taxon>
        <taxon>Ecdysozoa</taxon>
        <taxon>Arthropoda</taxon>
        <taxon>Hexapoda</taxon>
        <taxon>Insecta</taxon>
        <taxon>Pterygota</taxon>
        <taxon>Neoptera</taxon>
        <taxon>Paraneoptera</taxon>
        <taxon>Hemiptera</taxon>
        <taxon>Heteroptera</taxon>
        <taxon>Panheteroptera</taxon>
        <taxon>Nepomorpha</taxon>
        <taxon>Nepidae</taxon>
        <taxon>Ranatrinae</taxon>
        <taxon>Ranatra</taxon>
    </lineage>
</organism>
<proteinExistence type="inferred from homology"/>
<dbReference type="EMBL" id="JBFDAA010000006">
    <property type="protein sequence ID" value="KAL1131329.1"/>
    <property type="molecule type" value="Genomic_DNA"/>
</dbReference>
<reference evidence="4 5" key="1">
    <citation type="submission" date="2024-07" db="EMBL/GenBank/DDBJ databases">
        <title>Chromosome-level genome assembly of the water stick insect Ranatra chinensis (Heteroptera: Nepidae).</title>
        <authorList>
            <person name="Liu X."/>
        </authorList>
    </citation>
    <scope>NUCLEOTIDE SEQUENCE [LARGE SCALE GENOMIC DNA]</scope>
    <source>
        <strain evidence="4">Cailab_2021Rc</strain>
        <tissue evidence="4">Muscle</tissue>
    </source>
</reference>
<dbReference type="Gene3D" id="6.10.250.1620">
    <property type="match status" value="1"/>
</dbReference>
<evidence type="ECO:0000313" key="4">
    <source>
        <dbReference type="EMBL" id="KAL1131329.1"/>
    </source>
</evidence>
<keyword evidence="2" id="KW-0813">Transport</keyword>
<evidence type="ECO:0000313" key="5">
    <source>
        <dbReference type="Proteomes" id="UP001558652"/>
    </source>
</evidence>
<dbReference type="Gene3D" id="3.30.2320.30">
    <property type="entry name" value="ATP synthase, E subunit, C-terminal"/>
    <property type="match status" value="1"/>
</dbReference>
<comment type="caution">
    <text evidence="4">The sequence shown here is derived from an EMBL/GenBank/DDBJ whole genome shotgun (WGS) entry which is preliminary data.</text>
</comment>
<dbReference type="InterPro" id="IPR038495">
    <property type="entry name" value="ATPase_E_C"/>
</dbReference>